<dbReference type="InterPro" id="IPR004538">
    <property type="entry name" value="Hemolysin_A/TlyA"/>
</dbReference>
<dbReference type="RefSeq" id="WP_284223418.1">
    <property type="nucleotide sequence ID" value="NZ_BSOY01000077.1"/>
</dbReference>
<feature type="domain" description="RNA-binding S4" evidence="4">
    <location>
        <begin position="4"/>
        <end position="66"/>
    </location>
</feature>
<dbReference type="InterPro" id="IPR036986">
    <property type="entry name" value="S4_RNA-bd_sf"/>
</dbReference>
<comment type="caution">
    <text evidence="5">The sequence shown here is derived from an EMBL/GenBank/DDBJ whole genome shotgun (WGS) entry which is preliminary data.</text>
</comment>
<dbReference type="CDD" id="cd02440">
    <property type="entry name" value="AdoMet_MTases"/>
    <property type="match status" value="1"/>
</dbReference>
<keyword evidence="6" id="KW-1185">Reference proteome</keyword>
<keyword evidence="1 3" id="KW-0694">RNA-binding</keyword>
<dbReference type="InterPro" id="IPR047048">
    <property type="entry name" value="TlyA"/>
</dbReference>
<dbReference type="NCBIfam" id="TIGR00478">
    <property type="entry name" value="tly"/>
    <property type="match status" value="1"/>
</dbReference>
<dbReference type="PIRSF" id="PIRSF005578">
    <property type="entry name" value="TlyA"/>
    <property type="match status" value="1"/>
</dbReference>
<protein>
    <submittedName>
        <fullName evidence="5">TlyA family rRNA (Cytidine-2'-O)-methyltransferase</fullName>
    </submittedName>
</protein>
<gene>
    <name evidence="5" type="ORF">GCM10007859_25710</name>
</gene>
<dbReference type="SUPFAM" id="SSF53335">
    <property type="entry name" value="S-adenosyl-L-methionine-dependent methyltransferases"/>
    <property type="match status" value="1"/>
</dbReference>
<dbReference type="InterPro" id="IPR029063">
    <property type="entry name" value="SAM-dependent_MTases_sf"/>
</dbReference>
<comment type="similarity">
    <text evidence="2">Belongs to the TlyA family.</text>
</comment>
<proteinExistence type="inferred from homology"/>
<evidence type="ECO:0000259" key="4">
    <source>
        <dbReference type="SMART" id="SM00363"/>
    </source>
</evidence>
<evidence type="ECO:0000256" key="1">
    <source>
        <dbReference type="ARBA" id="ARBA00022884"/>
    </source>
</evidence>
<evidence type="ECO:0000256" key="3">
    <source>
        <dbReference type="PROSITE-ProRule" id="PRU00182"/>
    </source>
</evidence>
<dbReference type="PROSITE" id="PS50889">
    <property type="entry name" value="S4"/>
    <property type="match status" value="1"/>
</dbReference>
<dbReference type="Proteomes" id="UP001156921">
    <property type="component" value="Unassembled WGS sequence"/>
</dbReference>
<sequence>MSKVRLDQWLVARGLAESRARAKAAIEAGGVTVNGVPAKAASQAVGDDAVIAYADAHHWVGRGALKLDHALTLWPVAVEGRTVLDVGASTGGFTEVCLSRGAARAFAVDVGSGQMHARVAADPRVVNLEQTDARDLTPALIPAAPQLIVCDASFIGLAKVLPAALSLAAPDADLVTLVKPQFEATGPGGTKKGVVKNPAAQQAALGAVSAWLEGEGWAVQATAESPITGGDGNVEFLLWARRRDRG</sequence>
<evidence type="ECO:0000256" key="2">
    <source>
        <dbReference type="ARBA" id="ARBA00029460"/>
    </source>
</evidence>
<dbReference type="PANTHER" id="PTHR32319">
    <property type="entry name" value="BACTERIAL HEMOLYSIN-LIKE PROTEIN"/>
    <property type="match status" value="1"/>
</dbReference>
<dbReference type="PANTHER" id="PTHR32319:SF0">
    <property type="entry name" value="BACTERIAL HEMOLYSIN-LIKE PROTEIN"/>
    <property type="match status" value="1"/>
</dbReference>
<accession>A0ABQ6BM54</accession>
<dbReference type="Pfam" id="PF01728">
    <property type="entry name" value="FtsJ"/>
    <property type="match status" value="1"/>
</dbReference>
<dbReference type="CDD" id="cd00165">
    <property type="entry name" value="S4"/>
    <property type="match status" value="1"/>
</dbReference>
<reference evidence="6" key="1">
    <citation type="journal article" date="2019" name="Int. J. Syst. Evol. Microbiol.">
        <title>The Global Catalogue of Microorganisms (GCM) 10K type strain sequencing project: providing services to taxonomists for standard genome sequencing and annotation.</title>
        <authorList>
            <consortium name="The Broad Institute Genomics Platform"/>
            <consortium name="The Broad Institute Genome Sequencing Center for Infectious Disease"/>
            <person name="Wu L."/>
            <person name="Ma J."/>
        </authorList>
    </citation>
    <scope>NUCLEOTIDE SEQUENCE [LARGE SCALE GENOMIC DNA]</scope>
    <source>
        <strain evidence="6">NBRC 110107</strain>
    </source>
</reference>
<dbReference type="SUPFAM" id="SSF55174">
    <property type="entry name" value="Alpha-L RNA-binding motif"/>
    <property type="match status" value="1"/>
</dbReference>
<dbReference type="Gene3D" id="3.10.290.10">
    <property type="entry name" value="RNA-binding S4 domain"/>
    <property type="match status" value="1"/>
</dbReference>
<dbReference type="EMBL" id="BSOY01000077">
    <property type="protein sequence ID" value="GLS02547.1"/>
    <property type="molecule type" value="Genomic_DNA"/>
</dbReference>
<dbReference type="Pfam" id="PF01479">
    <property type="entry name" value="S4"/>
    <property type="match status" value="1"/>
</dbReference>
<dbReference type="Gene3D" id="3.40.50.150">
    <property type="entry name" value="Vaccinia Virus protein VP39"/>
    <property type="match status" value="1"/>
</dbReference>
<name>A0ABQ6BM54_9CAUL</name>
<evidence type="ECO:0000313" key="6">
    <source>
        <dbReference type="Proteomes" id="UP001156921"/>
    </source>
</evidence>
<dbReference type="SMART" id="SM00363">
    <property type="entry name" value="S4"/>
    <property type="match status" value="1"/>
</dbReference>
<evidence type="ECO:0000313" key="5">
    <source>
        <dbReference type="EMBL" id="GLS02547.1"/>
    </source>
</evidence>
<dbReference type="InterPro" id="IPR002942">
    <property type="entry name" value="S4_RNA-bd"/>
</dbReference>
<dbReference type="InterPro" id="IPR002877">
    <property type="entry name" value="RNA_MeTrfase_FtsJ_dom"/>
</dbReference>
<organism evidence="5 6">
    <name type="scientific">Brevundimonas denitrificans</name>
    <dbReference type="NCBI Taxonomy" id="1443434"/>
    <lineage>
        <taxon>Bacteria</taxon>
        <taxon>Pseudomonadati</taxon>
        <taxon>Pseudomonadota</taxon>
        <taxon>Alphaproteobacteria</taxon>
        <taxon>Caulobacterales</taxon>
        <taxon>Caulobacteraceae</taxon>
        <taxon>Brevundimonas</taxon>
    </lineage>
</organism>